<feature type="transmembrane region" description="Helical" evidence="2">
    <location>
        <begin position="20"/>
        <end position="43"/>
    </location>
</feature>
<organism evidence="3 4">
    <name type="scientific">Anaeromyxobacter oryzae</name>
    <dbReference type="NCBI Taxonomy" id="2918170"/>
    <lineage>
        <taxon>Bacteria</taxon>
        <taxon>Pseudomonadati</taxon>
        <taxon>Myxococcota</taxon>
        <taxon>Myxococcia</taxon>
        <taxon>Myxococcales</taxon>
        <taxon>Cystobacterineae</taxon>
        <taxon>Anaeromyxobacteraceae</taxon>
        <taxon>Anaeromyxobacter</taxon>
    </lineage>
</organism>
<evidence type="ECO:0008006" key="5">
    <source>
        <dbReference type="Google" id="ProtNLM"/>
    </source>
</evidence>
<dbReference type="EMBL" id="AP025591">
    <property type="protein sequence ID" value="BDG06869.1"/>
    <property type="molecule type" value="Genomic_DNA"/>
</dbReference>
<name>A0ABN6N4I1_9BACT</name>
<dbReference type="InterPro" id="IPR033753">
    <property type="entry name" value="GCV_H/Fam206"/>
</dbReference>
<dbReference type="PANTHER" id="PTHR11715">
    <property type="entry name" value="GLYCINE CLEAVAGE SYSTEM H PROTEIN"/>
    <property type="match status" value="1"/>
</dbReference>
<keyword evidence="2" id="KW-0472">Membrane</keyword>
<dbReference type="Proteomes" id="UP001162891">
    <property type="component" value="Chromosome"/>
</dbReference>
<proteinExistence type="predicted"/>
<gene>
    <name evidence="3" type="ORF">AMOR_58650</name>
</gene>
<dbReference type="RefSeq" id="WP_248357343.1">
    <property type="nucleotide sequence ID" value="NZ_AP025591.1"/>
</dbReference>
<dbReference type="InterPro" id="IPR011053">
    <property type="entry name" value="Single_hybrid_motif"/>
</dbReference>
<dbReference type="InterPro" id="IPR002930">
    <property type="entry name" value="GCV_H"/>
</dbReference>
<keyword evidence="2" id="KW-1133">Transmembrane helix</keyword>
<dbReference type="PANTHER" id="PTHR11715:SF3">
    <property type="entry name" value="GLYCINE CLEAVAGE SYSTEM H PROTEIN-RELATED"/>
    <property type="match status" value="1"/>
</dbReference>
<dbReference type="Pfam" id="PF01597">
    <property type="entry name" value="GCV_H"/>
    <property type="match status" value="1"/>
</dbReference>
<evidence type="ECO:0000256" key="1">
    <source>
        <dbReference type="ARBA" id="ARBA00022823"/>
    </source>
</evidence>
<keyword evidence="4" id="KW-1185">Reference proteome</keyword>
<keyword evidence="1" id="KW-0450">Lipoyl</keyword>
<protein>
    <recommendedName>
        <fullName evidence="5">Glycine cleavage H-protein</fullName>
    </recommendedName>
</protein>
<evidence type="ECO:0000313" key="4">
    <source>
        <dbReference type="Proteomes" id="UP001162891"/>
    </source>
</evidence>
<keyword evidence="2" id="KW-0812">Transmembrane</keyword>
<evidence type="ECO:0000256" key="2">
    <source>
        <dbReference type="SAM" id="Phobius"/>
    </source>
</evidence>
<evidence type="ECO:0000313" key="3">
    <source>
        <dbReference type="EMBL" id="BDG06869.1"/>
    </source>
</evidence>
<dbReference type="CDD" id="cd06848">
    <property type="entry name" value="GCS_H"/>
    <property type="match status" value="1"/>
</dbReference>
<sequence length="232" mass="24660">MQRAMEILEAVGVFGAGVFARVGLFLAMVAVFLVPALLVAAALRGVAARRERKLGIRSVAGVPFRPDLFYTPGHLWLHRRPGGAVEIGLDGLAQRLMPSVTAVEFARPGTHVEPGAPIATLHGGGRALSIPAPLAGKIAGVNAAALRDPGIVKREGYGRGWLVAVEPEDLGYAALPHGGIGETWMRREAERWNRFVEQRLGFATADGGALVAPAPWLLGEEGWRALAAEFLR</sequence>
<dbReference type="SUPFAM" id="SSF51230">
    <property type="entry name" value="Single hybrid motif"/>
    <property type="match status" value="1"/>
</dbReference>
<reference evidence="4" key="1">
    <citation type="journal article" date="2022" name="Int. J. Syst. Evol. Microbiol.">
        <title>Anaeromyxobacter oryzae sp. nov., Anaeromyxobacter diazotrophicus sp. nov. and Anaeromyxobacter paludicola sp. nov., isolated from paddy soils.</title>
        <authorList>
            <person name="Itoh H."/>
            <person name="Xu Z."/>
            <person name="Mise K."/>
            <person name="Masuda Y."/>
            <person name="Ushijima N."/>
            <person name="Hayakawa C."/>
            <person name="Shiratori Y."/>
            <person name="Senoo K."/>
        </authorList>
    </citation>
    <scope>NUCLEOTIDE SEQUENCE [LARGE SCALE GENOMIC DNA]</scope>
    <source>
        <strain evidence="4">Red232</strain>
    </source>
</reference>
<dbReference type="Gene3D" id="2.40.50.100">
    <property type="match status" value="1"/>
</dbReference>
<accession>A0ABN6N4I1</accession>